<dbReference type="AlphaFoldDB" id="A0A7R8WMJ9"/>
<dbReference type="SMART" id="SM00630">
    <property type="entry name" value="Sema"/>
    <property type="match status" value="1"/>
</dbReference>
<dbReference type="GO" id="GO:0050772">
    <property type="term" value="P:positive regulation of axonogenesis"/>
    <property type="evidence" value="ECO:0007669"/>
    <property type="project" value="TreeGrafter"/>
</dbReference>
<feature type="non-terminal residue" evidence="3">
    <location>
        <position position="478"/>
    </location>
</feature>
<dbReference type="InterPro" id="IPR031148">
    <property type="entry name" value="Plexin"/>
</dbReference>
<dbReference type="OrthoDB" id="125363at2759"/>
<dbReference type="SUPFAM" id="SSF101912">
    <property type="entry name" value="Sema domain"/>
    <property type="match status" value="1"/>
</dbReference>
<dbReference type="GO" id="GO:0030334">
    <property type="term" value="P:regulation of cell migration"/>
    <property type="evidence" value="ECO:0007669"/>
    <property type="project" value="TreeGrafter"/>
</dbReference>
<feature type="region of interest" description="Disordered" evidence="2">
    <location>
        <begin position="1"/>
        <end position="24"/>
    </location>
</feature>
<name>A0A7R8WMJ9_9CRUS</name>
<dbReference type="GO" id="GO:0005886">
    <property type="term" value="C:plasma membrane"/>
    <property type="evidence" value="ECO:0007669"/>
    <property type="project" value="TreeGrafter"/>
</dbReference>
<dbReference type="Gene3D" id="2.130.10.10">
    <property type="entry name" value="YVTN repeat-like/Quinoprotein amine dehydrogenase"/>
    <property type="match status" value="1"/>
</dbReference>
<feature type="compositionally biased region" description="Polar residues" evidence="2">
    <location>
        <begin position="9"/>
        <end position="19"/>
    </location>
</feature>
<gene>
    <name evidence="3" type="ORF">CTOB1V02_LOCUS9649</name>
</gene>
<organism evidence="3">
    <name type="scientific">Cyprideis torosa</name>
    <dbReference type="NCBI Taxonomy" id="163714"/>
    <lineage>
        <taxon>Eukaryota</taxon>
        <taxon>Metazoa</taxon>
        <taxon>Ecdysozoa</taxon>
        <taxon>Arthropoda</taxon>
        <taxon>Crustacea</taxon>
        <taxon>Oligostraca</taxon>
        <taxon>Ostracoda</taxon>
        <taxon>Podocopa</taxon>
        <taxon>Podocopida</taxon>
        <taxon>Cytherocopina</taxon>
        <taxon>Cytheroidea</taxon>
        <taxon>Cytherideidae</taxon>
        <taxon>Cyprideis</taxon>
    </lineage>
</organism>
<dbReference type="InterPro" id="IPR015943">
    <property type="entry name" value="WD40/YVTN_repeat-like_dom_sf"/>
</dbReference>
<dbReference type="GO" id="GO:0007162">
    <property type="term" value="P:negative regulation of cell adhesion"/>
    <property type="evidence" value="ECO:0007669"/>
    <property type="project" value="TreeGrafter"/>
</dbReference>
<protein>
    <submittedName>
        <fullName evidence="3">Uncharacterized protein</fullName>
    </submittedName>
</protein>
<dbReference type="InterPro" id="IPR036352">
    <property type="entry name" value="Semap_dom_sf"/>
</dbReference>
<dbReference type="GO" id="GO:0008045">
    <property type="term" value="P:motor neuron axon guidance"/>
    <property type="evidence" value="ECO:0007669"/>
    <property type="project" value="TreeGrafter"/>
</dbReference>
<dbReference type="Pfam" id="PF01403">
    <property type="entry name" value="Sema"/>
    <property type="match status" value="1"/>
</dbReference>
<evidence type="ECO:0000313" key="3">
    <source>
        <dbReference type="EMBL" id="CAD7231806.1"/>
    </source>
</evidence>
<dbReference type="PROSITE" id="PS51004">
    <property type="entry name" value="SEMA"/>
    <property type="match status" value="1"/>
</dbReference>
<dbReference type="GO" id="GO:0097374">
    <property type="term" value="P:sensory neuron axon guidance"/>
    <property type="evidence" value="ECO:0007669"/>
    <property type="project" value="TreeGrafter"/>
</dbReference>
<evidence type="ECO:0000256" key="2">
    <source>
        <dbReference type="SAM" id="MobiDB-lite"/>
    </source>
</evidence>
<dbReference type="CDD" id="cd11236">
    <property type="entry name" value="Sema_plexin_like"/>
    <property type="match status" value="1"/>
</dbReference>
<comment type="caution">
    <text evidence="1">Lacks conserved residue(s) required for the propagation of feature annotation.</text>
</comment>
<dbReference type="InterPro" id="IPR001627">
    <property type="entry name" value="Semap_dom"/>
</dbReference>
<dbReference type="GO" id="GO:0008360">
    <property type="term" value="P:regulation of cell shape"/>
    <property type="evidence" value="ECO:0007669"/>
    <property type="project" value="TreeGrafter"/>
</dbReference>
<accession>A0A7R8WMJ9</accession>
<dbReference type="GO" id="GO:0017154">
    <property type="term" value="F:semaphorin receptor activity"/>
    <property type="evidence" value="ECO:0007669"/>
    <property type="project" value="InterPro"/>
</dbReference>
<evidence type="ECO:0000256" key="1">
    <source>
        <dbReference type="PROSITE-ProRule" id="PRU00352"/>
    </source>
</evidence>
<proteinExistence type="predicted"/>
<sequence length="478" mass="52933">MHPLAQEVANRNGSNQQRAVSPAATVESGKGQIFLMMNAKTALRLDAVSIFYLENVPRRQLDVPGMLKPPPIVQMEAWSPGGIASLVLLFLVWVQPTTQLTHIIAVFETPNATVPFSHLAVDSRTGEIYAGARNRLYQLNHDLRLSAQVVTGPVNDSHSCYATGCEDPSHPLTSMDNFNKILLIDYDNGKLISCGSVLQGACSFYRLGNISSRPEFIPQSVAANDPHLSTFAFIGPEAYTWDRSNVLYVGTTFTPHGGYRHDVPALSSRRLDNLDYAEYSFSKQSLLTIEVKYRDHFLVNYVYGFNHSDFAYFLTVQKRSYLPGDEEKGYISRLSRVCVSDPNYDSYTEVTLQCMTEGGENYNLVRAARVVEAAENLAQSLNIAVGDPVLLAAFAPSQGHTDRKQDKRSALCVYSLKDIHVKFNENIHMCFNGSMKYRNMEYISGLILDGKCPKAGYAAEAKTSKGGEEKAEEHAALG</sequence>
<reference evidence="3" key="1">
    <citation type="submission" date="2020-11" db="EMBL/GenBank/DDBJ databases">
        <authorList>
            <person name="Tran Van P."/>
        </authorList>
    </citation>
    <scope>NUCLEOTIDE SEQUENCE</scope>
</reference>
<dbReference type="PANTHER" id="PTHR22625">
    <property type="entry name" value="PLEXIN"/>
    <property type="match status" value="1"/>
</dbReference>
<dbReference type="PANTHER" id="PTHR22625:SF44">
    <property type="entry name" value="PLEXIN-B"/>
    <property type="match status" value="1"/>
</dbReference>
<dbReference type="EMBL" id="OB663887">
    <property type="protein sequence ID" value="CAD7231806.1"/>
    <property type="molecule type" value="Genomic_DNA"/>
</dbReference>
<dbReference type="GO" id="GO:0002116">
    <property type="term" value="C:semaphorin receptor complex"/>
    <property type="evidence" value="ECO:0007669"/>
    <property type="project" value="TreeGrafter"/>
</dbReference>